<sequence>MALEAVLRELIFVVGAMLLTATVVLVGPRRFARAVSDSRWRLRRMLPVVGLLAIVLLIRVASQNVAIRLQFRVLGRNITPDIERIERTVFAENPVIVLQSLETEVLNSFFVFIYLYGYVFLLIFPVIAYFSLKRMNALSSLILAFTANYAIGLVCYMFFIAYGPRNILAIDVTPLLYEVYPQARLLTNEVNQNTNVFPSLHTSLSVTVFILAWWTRDEYPLWVPISGFLALSVVISTMYLGIHWFSDVIAGIFLAGISAYIGITYSVNDLSQIGRSILSRFRNWTANRS</sequence>
<evidence type="ECO:0000313" key="8">
    <source>
        <dbReference type="Proteomes" id="UP001321047"/>
    </source>
</evidence>
<proteinExistence type="predicted"/>
<feature type="transmembrane region" description="Helical" evidence="5">
    <location>
        <begin position="6"/>
        <end position="27"/>
    </location>
</feature>
<feature type="transmembrane region" description="Helical" evidence="5">
    <location>
        <begin position="248"/>
        <end position="267"/>
    </location>
</feature>
<feature type="transmembrane region" description="Helical" evidence="5">
    <location>
        <begin position="196"/>
        <end position="214"/>
    </location>
</feature>
<evidence type="ECO:0000313" key="7">
    <source>
        <dbReference type="EMBL" id="MCU4753809.1"/>
    </source>
</evidence>
<reference evidence="7 8" key="1">
    <citation type="submission" date="2022-09" db="EMBL/GenBank/DDBJ databases">
        <title>Enrichment on poylsaccharides allowed isolation of novel metabolic and taxonomic groups of Haloarchaea.</title>
        <authorList>
            <person name="Sorokin D.Y."/>
            <person name="Elcheninov A.G."/>
            <person name="Khizhniak T.V."/>
            <person name="Kolganova T.V."/>
            <person name="Kublanov I.V."/>
        </authorList>
    </citation>
    <scope>NUCLEOTIDE SEQUENCE [LARGE SCALE GENOMIC DNA]</scope>
    <source>
        <strain evidence="7 8">AArc-curdl1</strain>
    </source>
</reference>
<feature type="transmembrane region" description="Helical" evidence="5">
    <location>
        <begin position="109"/>
        <end position="130"/>
    </location>
</feature>
<evidence type="ECO:0000259" key="6">
    <source>
        <dbReference type="SMART" id="SM00014"/>
    </source>
</evidence>
<dbReference type="Proteomes" id="UP001321047">
    <property type="component" value="Unassembled WGS sequence"/>
</dbReference>
<dbReference type="CDD" id="cd03386">
    <property type="entry name" value="PAP2_Aur1_like"/>
    <property type="match status" value="1"/>
</dbReference>
<dbReference type="RefSeq" id="WP_342810115.1">
    <property type="nucleotide sequence ID" value="NZ_JAOPJZ010000022.1"/>
</dbReference>
<evidence type="ECO:0000256" key="2">
    <source>
        <dbReference type="ARBA" id="ARBA00022692"/>
    </source>
</evidence>
<feature type="transmembrane region" description="Helical" evidence="5">
    <location>
        <begin position="142"/>
        <end position="162"/>
    </location>
</feature>
<dbReference type="Gene3D" id="1.20.144.10">
    <property type="entry name" value="Phosphatidic acid phosphatase type 2/haloperoxidase"/>
    <property type="match status" value="1"/>
</dbReference>
<keyword evidence="2 5" id="KW-0812">Transmembrane</keyword>
<evidence type="ECO:0000256" key="3">
    <source>
        <dbReference type="ARBA" id="ARBA00022989"/>
    </source>
</evidence>
<evidence type="ECO:0000256" key="5">
    <source>
        <dbReference type="SAM" id="Phobius"/>
    </source>
</evidence>
<name>A0AAP2ZAR6_9EURY</name>
<dbReference type="InterPro" id="IPR026841">
    <property type="entry name" value="Aur1/Ipt1"/>
</dbReference>
<dbReference type="Pfam" id="PF14378">
    <property type="entry name" value="PAP2_3"/>
    <property type="match status" value="1"/>
</dbReference>
<dbReference type="AlphaFoldDB" id="A0AAP2ZAR6"/>
<dbReference type="SMART" id="SM00014">
    <property type="entry name" value="acidPPc"/>
    <property type="match status" value="1"/>
</dbReference>
<accession>A0AAP2ZAR6</accession>
<evidence type="ECO:0000256" key="1">
    <source>
        <dbReference type="ARBA" id="ARBA00004141"/>
    </source>
</evidence>
<comment type="subcellular location">
    <subcellularLocation>
        <location evidence="1">Membrane</location>
        <topology evidence="1">Multi-pass membrane protein</topology>
    </subcellularLocation>
</comment>
<dbReference type="InterPro" id="IPR052185">
    <property type="entry name" value="IPC_Synthase-Related"/>
</dbReference>
<keyword evidence="3 5" id="KW-1133">Transmembrane helix</keyword>
<feature type="transmembrane region" description="Helical" evidence="5">
    <location>
        <begin position="221"/>
        <end position="242"/>
    </location>
</feature>
<gene>
    <name evidence="7" type="ORF">OB919_17780</name>
</gene>
<dbReference type="GO" id="GO:0016020">
    <property type="term" value="C:membrane"/>
    <property type="evidence" value="ECO:0007669"/>
    <property type="project" value="UniProtKB-SubCell"/>
</dbReference>
<feature type="transmembrane region" description="Helical" evidence="5">
    <location>
        <begin position="48"/>
        <end position="67"/>
    </location>
</feature>
<dbReference type="SUPFAM" id="SSF48317">
    <property type="entry name" value="Acid phosphatase/Vanadium-dependent haloperoxidase"/>
    <property type="match status" value="1"/>
</dbReference>
<dbReference type="PANTHER" id="PTHR31310:SF7">
    <property type="entry name" value="PA-PHOSPHATASE RELATED-FAMILY PROTEIN DDB_G0268928"/>
    <property type="match status" value="1"/>
</dbReference>
<evidence type="ECO:0000256" key="4">
    <source>
        <dbReference type="ARBA" id="ARBA00023136"/>
    </source>
</evidence>
<organism evidence="7 8">
    <name type="scientific">Natronosalvus hydrolyticus</name>
    <dbReference type="NCBI Taxonomy" id="2979988"/>
    <lineage>
        <taxon>Archaea</taxon>
        <taxon>Methanobacteriati</taxon>
        <taxon>Methanobacteriota</taxon>
        <taxon>Stenosarchaea group</taxon>
        <taxon>Halobacteria</taxon>
        <taxon>Halobacteriales</taxon>
        <taxon>Natrialbaceae</taxon>
        <taxon>Natronosalvus</taxon>
    </lineage>
</organism>
<dbReference type="InterPro" id="IPR000326">
    <property type="entry name" value="PAP2/HPO"/>
</dbReference>
<dbReference type="EMBL" id="JAOPJZ010000022">
    <property type="protein sequence ID" value="MCU4753809.1"/>
    <property type="molecule type" value="Genomic_DNA"/>
</dbReference>
<dbReference type="PANTHER" id="PTHR31310">
    <property type="match status" value="1"/>
</dbReference>
<feature type="domain" description="Phosphatidic acid phosphatase type 2/haloperoxidase" evidence="6">
    <location>
        <begin position="137"/>
        <end position="263"/>
    </location>
</feature>
<keyword evidence="4 5" id="KW-0472">Membrane</keyword>
<keyword evidence="8" id="KW-1185">Reference proteome</keyword>
<protein>
    <submittedName>
        <fullName evidence="7">Phosphatase PAP2 family protein</fullName>
    </submittedName>
</protein>
<dbReference type="InterPro" id="IPR036938">
    <property type="entry name" value="PAP2/HPO_sf"/>
</dbReference>
<comment type="caution">
    <text evidence="7">The sequence shown here is derived from an EMBL/GenBank/DDBJ whole genome shotgun (WGS) entry which is preliminary data.</text>
</comment>